<sequence>MTSEQEVQDPVDIFDTSLSTLFNIPPIAFSPSSSDKLIPYSPSPIPQRPSSHSPYTTSFHPIPSQSPITISTPPQAPPSEAKSITFPIQLQLPQPPAELFTTLQAQNLWLSSIYLADLFCSPTSPLSSFAFSDLPPYDSPSHSSHSPSIRPELRIAELGAGSGLPGIIACLQGHRVVSTDWGVSEVLDVIRGNFQRACGDSHGRWEVVGHQWGDNPNPVLKALPSPSPSETVMNYTSNDFATSLPPSSNKHQLENSLMNKNHATDVSNPQEVYNKEEGRNDQDVPRMGPDKIGRLEEKFDVLLLADLIWISDSHPFLLDSIFSLLRPGGEAYITAGLHTGRGPVERFCQSAEKRGGVIVKFPDVRWSPQGWKGYSREEGGLEEERGVVVSMILRVP</sequence>
<dbReference type="AlphaFoldDB" id="A0A4V1M4F7"/>
<evidence type="ECO:0000313" key="2">
    <source>
        <dbReference type="EMBL" id="RXK40207.1"/>
    </source>
</evidence>
<organism evidence="2 3">
    <name type="scientific">Tremella mesenterica</name>
    <name type="common">Jelly fungus</name>
    <dbReference type="NCBI Taxonomy" id="5217"/>
    <lineage>
        <taxon>Eukaryota</taxon>
        <taxon>Fungi</taxon>
        <taxon>Dikarya</taxon>
        <taxon>Basidiomycota</taxon>
        <taxon>Agaricomycotina</taxon>
        <taxon>Tremellomycetes</taxon>
        <taxon>Tremellales</taxon>
        <taxon>Tremellaceae</taxon>
        <taxon>Tremella</taxon>
    </lineage>
</organism>
<dbReference type="PANTHER" id="PTHR14614">
    <property type="entry name" value="HEPATOCELLULAR CARCINOMA-ASSOCIATED ANTIGEN"/>
    <property type="match status" value="1"/>
</dbReference>
<gene>
    <name evidence="2" type="ORF">M231_02481</name>
</gene>
<dbReference type="OrthoDB" id="407325at2759"/>
<dbReference type="InterPro" id="IPR019410">
    <property type="entry name" value="Methyltransf_16"/>
</dbReference>
<dbReference type="InParanoid" id="A0A4V1M4F7"/>
<dbReference type="GO" id="GO:0008757">
    <property type="term" value="F:S-adenosylmethionine-dependent methyltransferase activity"/>
    <property type="evidence" value="ECO:0007669"/>
    <property type="project" value="UniProtKB-ARBA"/>
</dbReference>
<accession>A0A4V1M4F7</accession>
<name>A0A4V1M4F7_TREME</name>
<keyword evidence="3" id="KW-1185">Reference proteome</keyword>
<evidence type="ECO:0000256" key="1">
    <source>
        <dbReference type="SAM" id="MobiDB-lite"/>
    </source>
</evidence>
<dbReference type="EMBL" id="SDIL01000021">
    <property type="protein sequence ID" value="RXK40207.1"/>
    <property type="molecule type" value="Genomic_DNA"/>
</dbReference>
<evidence type="ECO:0000313" key="3">
    <source>
        <dbReference type="Proteomes" id="UP000289152"/>
    </source>
</evidence>
<dbReference type="InterPro" id="IPR029063">
    <property type="entry name" value="SAM-dependent_MTases_sf"/>
</dbReference>
<feature type="region of interest" description="Disordered" evidence="1">
    <location>
        <begin position="40"/>
        <end position="81"/>
    </location>
</feature>
<dbReference type="Proteomes" id="UP000289152">
    <property type="component" value="Unassembled WGS sequence"/>
</dbReference>
<dbReference type="VEuPathDB" id="FungiDB:TREMEDRAFT_64630"/>
<comment type="caution">
    <text evidence="2">The sequence shown here is derived from an EMBL/GenBank/DDBJ whole genome shotgun (WGS) entry which is preliminary data.</text>
</comment>
<evidence type="ECO:0008006" key="4">
    <source>
        <dbReference type="Google" id="ProtNLM"/>
    </source>
</evidence>
<reference evidence="2 3" key="1">
    <citation type="submission" date="2016-06" db="EMBL/GenBank/DDBJ databases">
        <title>Evolution of pathogenesis and genome organization in the Tremellales.</title>
        <authorList>
            <person name="Cuomo C."/>
            <person name="Litvintseva A."/>
            <person name="Heitman J."/>
            <person name="Chen Y."/>
            <person name="Sun S."/>
            <person name="Springer D."/>
            <person name="Dromer F."/>
            <person name="Young S."/>
            <person name="Zeng Q."/>
            <person name="Chapman S."/>
            <person name="Gujja S."/>
            <person name="Saif S."/>
            <person name="Birren B."/>
        </authorList>
    </citation>
    <scope>NUCLEOTIDE SEQUENCE [LARGE SCALE GENOMIC DNA]</scope>
    <source>
        <strain evidence="2 3">ATCC 28783</strain>
    </source>
</reference>
<dbReference type="SUPFAM" id="SSF53335">
    <property type="entry name" value="S-adenosyl-L-methionine-dependent methyltransferases"/>
    <property type="match status" value="1"/>
</dbReference>
<dbReference type="Gene3D" id="3.40.50.150">
    <property type="entry name" value="Vaccinia Virus protein VP39"/>
    <property type="match status" value="1"/>
</dbReference>
<feature type="compositionally biased region" description="Polar residues" evidence="1">
    <location>
        <begin position="48"/>
        <end position="59"/>
    </location>
</feature>
<protein>
    <recommendedName>
        <fullName evidence="4">Nicotinamide N-methyltransferase</fullName>
    </recommendedName>
</protein>
<feature type="compositionally biased region" description="Low complexity" evidence="1">
    <location>
        <begin position="61"/>
        <end position="73"/>
    </location>
</feature>
<proteinExistence type="predicted"/>